<accession>A0A1V0N3C0</accession>
<evidence type="ECO:0000313" key="4">
    <source>
        <dbReference type="Proteomes" id="UP000546917"/>
    </source>
</evidence>
<organism evidence="1 3">
    <name type="scientific">Ferroplasma acidiphilum</name>
    <dbReference type="NCBI Taxonomy" id="74969"/>
    <lineage>
        <taxon>Archaea</taxon>
        <taxon>Methanobacteriati</taxon>
        <taxon>Thermoplasmatota</taxon>
        <taxon>Thermoplasmata</taxon>
        <taxon>Thermoplasmatales</taxon>
        <taxon>Ferroplasmaceae</taxon>
        <taxon>Ferroplasma</taxon>
    </lineage>
</organism>
<keyword evidence="3" id="KW-1185">Reference proteome</keyword>
<dbReference type="KEGG" id="fai:FAD_0668"/>
<dbReference type="GeneID" id="31676170"/>
<dbReference type="Proteomes" id="UP000546917">
    <property type="component" value="Unassembled WGS sequence"/>
</dbReference>
<evidence type="ECO:0000313" key="3">
    <source>
        <dbReference type="Proteomes" id="UP000192050"/>
    </source>
</evidence>
<dbReference type="GeneID" id="16025885"/>
<evidence type="ECO:0000313" key="1">
    <source>
        <dbReference type="EMBL" id="ARD84577.1"/>
    </source>
</evidence>
<dbReference type="EMBL" id="JABGBP010000277">
    <property type="protein sequence ID" value="NOL60678.1"/>
    <property type="molecule type" value="Genomic_DNA"/>
</dbReference>
<dbReference type="AlphaFoldDB" id="A0A1V0N3C0"/>
<sequence length="88" mass="10088">MLIDRNKFGEIQKSAWITPSEFKTKLIENQGKDIKLQLKGEKNRYVTIVRVSQNEVTLSEPGGEVISVPLSNVAGFTTETDWYRQKKM</sequence>
<evidence type="ECO:0000313" key="2">
    <source>
        <dbReference type="EMBL" id="NOL60678.1"/>
    </source>
</evidence>
<dbReference type="Proteomes" id="UP000192050">
    <property type="component" value="Chromosome"/>
</dbReference>
<gene>
    <name evidence="1" type="ORF">FAD_0668</name>
    <name evidence="2" type="ORF">HLB00_07530</name>
</gene>
<dbReference type="RefSeq" id="WP_009887734.1">
    <property type="nucleotide sequence ID" value="NZ_CP015363.1"/>
</dbReference>
<protein>
    <submittedName>
        <fullName evidence="1">Uncharacterized protein</fullName>
    </submittedName>
</protein>
<proteinExistence type="predicted"/>
<reference evidence="1 3" key="1">
    <citation type="submission" date="2011-10" db="EMBL/GenBank/DDBJ databases">
        <title>Metabolic and evolutionary patterns in the extreme acidophile Ferroplasma acidiphilum.</title>
        <authorList>
            <person name="Golyshina O.V."/>
            <person name="Kozyavkin S.A."/>
            <person name="Tatusov R.L."/>
            <person name="Slesarev A.I."/>
            <person name="Golyshin P.N."/>
        </authorList>
    </citation>
    <scope>NUCLEOTIDE SEQUENCE [LARGE SCALE GENOMIC DNA]</scope>
    <source>
        <strain evidence="1">Berkeley</strain>
        <strain evidence="3">Y</strain>
    </source>
</reference>
<dbReference type="STRING" id="74969.FAD_0668"/>
<reference evidence="2 4" key="2">
    <citation type="submission" date="2020-05" db="EMBL/GenBank/DDBJ databases">
        <authorList>
            <person name="Zhang R."/>
        </authorList>
    </citation>
    <scope>NUCLEOTIDE SEQUENCE [LARGE SCALE GENOMIC DNA]</scope>
    <source>
        <strain evidence="2 4">DSM 28986</strain>
    </source>
</reference>
<dbReference type="EMBL" id="CP015363">
    <property type="protein sequence ID" value="ARD84577.1"/>
    <property type="molecule type" value="Genomic_DNA"/>
</dbReference>
<name>A0A1V0N3C0_9ARCH</name>